<dbReference type="PANTHER" id="PTHR47936:SF1">
    <property type="entry name" value="PENTATRICOPEPTIDE REPEAT-CONTAINING PROTEIN GUN1, CHLOROPLASTIC"/>
    <property type="match status" value="1"/>
</dbReference>
<comment type="similarity">
    <text evidence="1">Belongs to the PPR family. P subfamily.</text>
</comment>
<dbReference type="Proteomes" id="UP000594263">
    <property type="component" value="Unplaced"/>
</dbReference>
<dbReference type="GO" id="GO:0010019">
    <property type="term" value="P:chloroplast-nucleus signaling pathway"/>
    <property type="evidence" value="ECO:0007669"/>
    <property type="project" value="TreeGrafter"/>
</dbReference>
<protein>
    <recommendedName>
        <fullName evidence="6">Pentatricopeptide repeat-containing protein</fullName>
    </recommendedName>
</protein>
<feature type="repeat" description="PPR" evidence="3">
    <location>
        <begin position="281"/>
        <end position="315"/>
    </location>
</feature>
<dbReference type="Gramene" id="Kaladp0020s0086.1.v1.1">
    <property type="protein sequence ID" value="Kaladp0020s0086.1.v1.1.CDS.1"/>
    <property type="gene ID" value="Kaladp0020s0086.v1.1"/>
</dbReference>
<evidence type="ECO:0000256" key="1">
    <source>
        <dbReference type="ARBA" id="ARBA00007626"/>
    </source>
</evidence>
<keyword evidence="5" id="KW-1185">Reference proteome</keyword>
<evidence type="ECO:0000256" key="2">
    <source>
        <dbReference type="ARBA" id="ARBA00022737"/>
    </source>
</evidence>
<name>A0A7N0ZRT9_KALFE</name>
<dbReference type="NCBIfam" id="TIGR00756">
    <property type="entry name" value="PPR"/>
    <property type="match status" value="4"/>
</dbReference>
<dbReference type="PANTHER" id="PTHR47936">
    <property type="entry name" value="PPR_LONG DOMAIN-CONTAINING PROTEIN"/>
    <property type="match status" value="1"/>
</dbReference>
<dbReference type="InterPro" id="IPR002885">
    <property type="entry name" value="PPR_rpt"/>
</dbReference>
<dbReference type="EnsemblPlants" id="Kaladp0020s0086.1.v1.1">
    <property type="protein sequence ID" value="Kaladp0020s0086.1.v1.1.CDS.1"/>
    <property type="gene ID" value="Kaladp0020s0086.v1.1"/>
</dbReference>
<dbReference type="InterPro" id="IPR011990">
    <property type="entry name" value="TPR-like_helical_dom_sf"/>
</dbReference>
<keyword evidence="2" id="KW-0677">Repeat</keyword>
<reference evidence="4" key="1">
    <citation type="submission" date="2021-01" db="UniProtKB">
        <authorList>
            <consortium name="EnsemblPlants"/>
        </authorList>
    </citation>
    <scope>IDENTIFICATION</scope>
</reference>
<evidence type="ECO:0000313" key="4">
    <source>
        <dbReference type="EnsemblPlants" id="Kaladp0020s0086.1.v1.1.CDS.1"/>
    </source>
</evidence>
<accession>A0A7N0ZRT9</accession>
<feature type="repeat" description="PPR" evidence="3">
    <location>
        <begin position="316"/>
        <end position="350"/>
    </location>
</feature>
<dbReference type="GO" id="GO:0009507">
    <property type="term" value="C:chloroplast"/>
    <property type="evidence" value="ECO:0007669"/>
    <property type="project" value="TreeGrafter"/>
</dbReference>
<dbReference type="Pfam" id="PF01535">
    <property type="entry name" value="PPR"/>
    <property type="match status" value="1"/>
</dbReference>
<evidence type="ECO:0008006" key="6">
    <source>
        <dbReference type="Google" id="ProtNLM"/>
    </source>
</evidence>
<dbReference type="Gene3D" id="1.25.40.10">
    <property type="entry name" value="Tetratricopeptide repeat domain"/>
    <property type="match status" value="3"/>
</dbReference>
<evidence type="ECO:0000313" key="5">
    <source>
        <dbReference type="Proteomes" id="UP000594263"/>
    </source>
</evidence>
<sequence length="485" mass="54883">MGVRNLLRKRRRLSLYKAKWHETFNQRQAMECLIHRLRSSPPPPHLLLHSLLKSFSLYNSHPTPNAYHFIIKTLSTSTPTSQLHRHLSPLLHHLQKSAQFPTPEYVLADVITTYAAAGLIQQAVEVFQRIPDFRCAPTAHSLNALLKAVLGRKEWSSLVPPLLLITCQMGVRIEDPTFRILAIALCKLKRPRCAIRLLNCMLSDGRALDARICSFILASLSHQTDFSSHDVMRFLDEIRGLGFVPHAAEAANVIKFLVKENKPKDALCVLNQMKADRIKPDVACYTMVLDGFKSEADYDTVEQLFDEMLVLGLVPDKCTYNVYIKGLCKQNKVEDGYKMLSRMEELGCKPDVNAYNFILGGCCKIGDICRARNIMQEMKSKGIRMDLRTHRIFLDGLVNYDEPSVAVNSLTEMLDENVTPWPLTTEKLICSLLQRGLVGEALHLFEKLVSLAVVPGTRALEAFIPSLRQRQELSEKRLLDLVNPA</sequence>
<evidence type="ECO:0000256" key="3">
    <source>
        <dbReference type="PROSITE-ProRule" id="PRU00708"/>
    </source>
</evidence>
<dbReference type="OMA" id="RMLGCME"/>
<proteinExistence type="inferred from homology"/>
<dbReference type="AlphaFoldDB" id="A0A7N0ZRT9"/>
<dbReference type="GO" id="GO:0031930">
    <property type="term" value="P:mitochondria-nucleus signaling pathway"/>
    <property type="evidence" value="ECO:0007669"/>
    <property type="project" value="TreeGrafter"/>
</dbReference>
<dbReference type="Pfam" id="PF13041">
    <property type="entry name" value="PPR_2"/>
    <property type="match status" value="2"/>
</dbReference>
<feature type="repeat" description="PPR" evidence="3">
    <location>
        <begin position="351"/>
        <end position="385"/>
    </location>
</feature>
<dbReference type="PROSITE" id="PS51375">
    <property type="entry name" value="PPR"/>
    <property type="match status" value="3"/>
</dbReference>
<organism evidence="4 5">
    <name type="scientific">Kalanchoe fedtschenkoi</name>
    <name type="common">Lavender scallops</name>
    <name type="synonym">South American air plant</name>
    <dbReference type="NCBI Taxonomy" id="63787"/>
    <lineage>
        <taxon>Eukaryota</taxon>
        <taxon>Viridiplantae</taxon>
        <taxon>Streptophyta</taxon>
        <taxon>Embryophyta</taxon>
        <taxon>Tracheophyta</taxon>
        <taxon>Spermatophyta</taxon>
        <taxon>Magnoliopsida</taxon>
        <taxon>eudicotyledons</taxon>
        <taxon>Gunneridae</taxon>
        <taxon>Pentapetalae</taxon>
        <taxon>Saxifragales</taxon>
        <taxon>Crassulaceae</taxon>
        <taxon>Kalanchoe</taxon>
    </lineage>
</organism>